<dbReference type="AlphaFoldDB" id="A0A5P8G232"/>
<dbReference type="Pfam" id="PF01176">
    <property type="entry name" value="eIF-1a"/>
    <property type="match status" value="1"/>
</dbReference>
<evidence type="ECO:0000256" key="9">
    <source>
        <dbReference type="HAMAP-Rule" id="MF_00075"/>
    </source>
</evidence>
<keyword evidence="9" id="KW-0694">RNA-binding</keyword>
<evidence type="ECO:0000256" key="5">
    <source>
        <dbReference type="ARBA" id="ARBA00022540"/>
    </source>
</evidence>
<keyword evidence="5 9" id="KW-0396">Initiation factor</keyword>
<evidence type="ECO:0000256" key="2">
    <source>
        <dbReference type="ARBA" id="ARBA00004229"/>
    </source>
</evidence>
<dbReference type="RefSeq" id="YP_009705766.1">
    <property type="nucleotide sequence ID" value="NC_045055.1"/>
</dbReference>
<reference evidence="11" key="2">
    <citation type="submission" date="2019-09" db="EMBL/GenBank/DDBJ databases">
        <authorList>
            <person name="Wang H."/>
            <person name="Liu H."/>
            <person name="Landrein S."/>
            <person name="Moore M.J."/>
            <person name="Wang J."/>
            <person name="Liu B."/>
            <person name="Sahu S."/>
            <person name="Zhao K."/>
            <person name="Zhu Z."/>
            <person name="Wang H."/>
        </authorList>
    </citation>
    <scope>NUCLEOTIDE SEQUENCE</scope>
    <source>
        <strain evidence="11">A01</strain>
    </source>
</reference>
<dbReference type="NCBIfam" id="TIGR00008">
    <property type="entry name" value="infA"/>
    <property type="match status" value="1"/>
</dbReference>
<dbReference type="EMBL" id="MN524639">
    <property type="protein sequence ID" value="QFQ36756.1"/>
    <property type="molecule type" value="Genomic_DNA"/>
</dbReference>
<dbReference type="InterPro" id="IPR006196">
    <property type="entry name" value="RNA-binding_domain_S1_IF1"/>
</dbReference>
<dbReference type="GO" id="GO:0003743">
    <property type="term" value="F:translation initiation factor activity"/>
    <property type="evidence" value="ECO:0007669"/>
    <property type="project" value="UniProtKB-UniRule"/>
</dbReference>
<organism evidence="11">
    <name type="scientific">Morina alba</name>
    <dbReference type="NCBI Taxonomy" id="179859"/>
    <lineage>
        <taxon>Eukaryota</taxon>
        <taxon>Viridiplantae</taxon>
        <taxon>Streptophyta</taxon>
        <taxon>Embryophyta</taxon>
        <taxon>Tracheophyta</taxon>
        <taxon>Spermatophyta</taxon>
        <taxon>Magnoliopsida</taxon>
        <taxon>eudicotyledons</taxon>
        <taxon>Gunneridae</taxon>
        <taxon>Pentapetalae</taxon>
        <taxon>asterids</taxon>
        <taxon>campanulids</taxon>
        <taxon>Dipsacales</taxon>
        <taxon>Caprifoliaceae</taxon>
        <taxon>Morina</taxon>
    </lineage>
</organism>
<name>A0A5P8G232_9DIPS</name>
<feature type="domain" description="S1-like" evidence="10">
    <location>
        <begin position="11"/>
        <end position="73"/>
    </location>
</feature>
<dbReference type="GeneID" id="42265248"/>
<reference evidence="11" key="1">
    <citation type="journal article" date="2019" name="Mol. Phylogenet. Evol.">
        <title>Plastid phylogenomic insights into the evolution of the Caprifoliaceae s.l. (Dipsacales).</title>
        <authorList>
            <person name="Wang H.X."/>
            <person name="Liu H."/>
            <person name="Moore M.J."/>
            <person name="Landrein S."/>
            <person name="Liu B."/>
            <person name="Zhu Z.X."/>
            <person name="Wang H.F."/>
        </authorList>
    </citation>
    <scope>NUCLEOTIDE SEQUENCE</scope>
    <source>
        <strain evidence="11">A01</strain>
    </source>
</reference>
<sequence>MEDKENKCIHEGLITESLGNGMFRVRLDNEDLILGYISGKIRRSLIRILPGDRVKVEVSHYDPTKGRIIYRLRNKDKDSKD</sequence>
<dbReference type="PANTHER" id="PTHR33370:SF1">
    <property type="entry name" value="TRANSLATION INITIATION FACTOR IF-1, CHLOROPLASTIC"/>
    <property type="match status" value="1"/>
</dbReference>
<dbReference type="InterPro" id="IPR003029">
    <property type="entry name" value="S1_domain"/>
</dbReference>
<evidence type="ECO:0000259" key="10">
    <source>
        <dbReference type="PROSITE" id="PS50832"/>
    </source>
</evidence>
<evidence type="ECO:0000256" key="3">
    <source>
        <dbReference type="ARBA" id="ARBA00010939"/>
    </source>
</evidence>
<dbReference type="InterPro" id="IPR004368">
    <property type="entry name" value="TIF_IF1"/>
</dbReference>
<comment type="subcellular location">
    <subcellularLocation>
        <location evidence="2 9">Plastid</location>
        <location evidence="2 9">Chloroplast</location>
    </subcellularLocation>
</comment>
<evidence type="ECO:0000256" key="7">
    <source>
        <dbReference type="ARBA" id="ARBA00022917"/>
    </source>
</evidence>
<dbReference type="PROSITE" id="PS50832">
    <property type="entry name" value="S1_IF1_TYPE"/>
    <property type="match status" value="1"/>
</dbReference>
<comment type="similarity">
    <text evidence="3 9">Belongs to the IF-1 family.</text>
</comment>
<protein>
    <recommendedName>
        <fullName evidence="8 9">Translation initiation factor IF-1, chloroplastic</fullName>
    </recommendedName>
</protein>
<geneLocation type="chloroplast" evidence="11"/>
<comment type="function">
    <text evidence="1 9">One of the essential components for the initiation of protein synthesis. Stabilizes the binding of IF-2 and IF-3 on the 30S subunit to which N-formylmethionyl-tRNA(fMet) subsequently binds. Helps modulate mRNA selection, yielding the 30S pre-initiation complex (PIC). Upon addition of the 50S ribosomal subunit IF-1, IF-2 and IF-3 are released leaving the mature 70S translation initiation complex.</text>
</comment>
<dbReference type="SMART" id="SM00316">
    <property type="entry name" value="S1"/>
    <property type="match status" value="1"/>
</dbReference>
<dbReference type="InterPro" id="IPR012340">
    <property type="entry name" value="NA-bd_OB-fold"/>
</dbReference>
<dbReference type="SUPFAM" id="SSF50249">
    <property type="entry name" value="Nucleic acid-binding proteins"/>
    <property type="match status" value="1"/>
</dbReference>
<evidence type="ECO:0000256" key="4">
    <source>
        <dbReference type="ARBA" id="ARBA00011599"/>
    </source>
</evidence>
<dbReference type="CDD" id="cd04451">
    <property type="entry name" value="S1_IF1"/>
    <property type="match status" value="1"/>
</dbReference>
<dbReference type="PANTHER" id="PTHR33370">
    <property type="entry name" value="TRANSLATION INITIATION FACTOR IF-1, CHLOROPLASTIC"/>
    <property type="match status" value="1"/>
</dbReference>
<keyword evidence="7 9" id="KW-0648">Protein biosynthesis</keyword>
<keyword evidence="6 11" id="KW-0934">Plastid</keyword>
<dbReference type="GO" id="GO:0005829">
    <property type="term" value="C:cytosol"/>
    <property type="evidence" value="ECO:0007669"/>
    <property type="project" value="TreeGrafter"/>
</dbReference>
<dbReference type="HAMAP" id="MF_00075">
    <property type="entry name" value="IF_1"/>
    <property type="match status" value="1"/>
</dbReference>
<keyword evidence="11" id="KW-0150">Chloroplast</keyword>
<evidence type="ECO:0000256" key="1">
    <source>
        <dbReference type="ARBA" id="ARBA00003935"/>
    </source>
</evidence>
<keyword evidence="9" id="KW-0699">rRNA-binding</keyword>
<evidence type="ECO:0000256" key="8">
    <source>
        <dbReference type="ARBA" id="ARBA00068272"/>
    </source>
</evidence>
<gene>
    <name evidence="9 11" type="primary">infA</name>
</gene>
<comment type="subunit">
    <text evidence="4 9">Component of the 30S ribosomal translation pre-initiation complex which assembles on the 30S ribosome in the order IF-2 and IF-3, IF-1 and N-formylmethionyl-tRNA(fMet); mRNA recruitment can occur at any time during PIC assembly.</text>
</comment>
<proteinExistence type="inferred from homology"/>
<dbReference type="Gene3D" id="2.40.50.140">
    <property type="entry name" value="Nucleic acid-binding proteins"/>
    <property type="match status" value="1"/>
</dbReference>
<dbReference type="GO" id="GO:0009507">
    <property type="term" value="C:chloroplast"/>
    <property type="evidence" value="ECO:0007669"/>
    <property type="project" value="UniProtKB-SubCell"/>
</dbReference>
<accession>A0A5P8G232</accession>
<dbReference type="GO" id="GO:0019843">
    <property type="term" value="F:rRNA binding"/>
    <property type="evidence" value="ECO:0007669"/>
    <property type="project" value="UniProtKB-UniRule"/>
</dbReference>
<dbReference type="GO" id="GO:0043022">
    <property type="term" value="F:ribosome binding"/>
    <property type="evidence" value="ECO:0007669"/>
    <property type="project" value="UniProtKB-UniRule"/>
</dbReference>
<dbReference type="FunFam" id="2.40.50.140:FF:000019">
    <property type="entry name" value="Translation initiation factor IF-1, chloroplastic"/>
    <property type="match status" value="1"/>
</dbReference>
<evidence type="ECO:0000313" key="11">
    <source>
        <dbReference type="EMBL" id="QFQ36756.1"/>
    </source>
</evidence>
<evidence type="ECO:0000256" key="6">
    <source>
        <dbReference type="ARBA" id="ARBA00022640"/>
    </source>
</evidence>